<dbReference type="Proteomes" id="UP000054279">
    <property type="component" value="Unassembled WGS sequence"/>
</dbReference>
<dbReference type="AlphaFoldDB" id="A0A0C9UVK7"/>
<dbReference type="EMBL" id="KN837287">
    <property type="protein sequence ID" value="KIJ29235.1"/>
    <property type="molecule type" value="Genomic_DNA"/>
</dbReference>
<dbReference type="HOGENOM" id="CLU_1482903_0_0_1"/>
<evidence type="ECO:0000313" key="1">
    <source>
        <dbReference type="EMBL" id="KIJ29235.1"/>
    </source>
</evidence>
<organism evidence="1 2">
    <name type="scientific">Sphaerobolus stellatus (strain SS14)</name>
    <dbReference type="NCBI Taxonomy" id="990650"/>
    <lineage>
        <taxon>Eukaryota</taxon>
        <taxon>Fungi</taxon>
        <taxon>Dikarya</taxon>
        <taxon>Basidiomycota</taxon>
        <taxon>Agaricomycotina</taxon>
        <taxon>Agaricomycetes</taxon>
        <taxon>Phallomycetidae</taxon>
        <taxon>Geastrales</taxon>
        <taxon>Sphaerobolaceae</taxon>
        <taxon>Sphaerobolus</taxon>
    </lineage>
</organism>
<accession>A0A0C9UVK7</accession>
<keyword evidence="2" id="KW-1185">Reference proteome</keyword>
<gene>
    <name evidence="1" type="ORF">M422DRAFT_269421</name>
</gene>
<evidence type="ECO:0008006" key="3">
    <source>
        <dbReference type="Google" id="ProtNLM"/>
    </source>
</evidence>
<reference evidence="1 2" key="1">
    <citation type="submission" date="2014-06" db="EMBL/GenBank/DDBJ databases">
        <title>Evolutionary Origins and Diversification of the Mycorrhizal Mutualists.</title>
        <authorList>
            <consortium name="DOE Joint Genome Institute"/>
            <consortium name="Mycorrhizal Genomics Consortium"/>
            <person name="Kohler A."/>
            <person name="Kuo A."/>
            <person name="Nagy L.G."/>
            <person name="Floudas D."/>
            <person name="Copeland A."/>
            <person name="Barry K.W."/>
            <person name="Cichocki N."/>
            <person name="Veneault-Fourrey C."/>
            <person name="LaButti K."/>
            <person name="Lindquist E.A."/>
            <person name="Lipzen A."/>
            <person name="Lundell T."/>
            <person name="Morin E."/>
            <person name="Murat C."/>
            <person name="Riley R."/>
            <person name="Ohm R."/>
            <person name="Sun H."/>
            <person name="Tunlid A."/>
            <person name="Henrissat B."/>
            <person name="Grigoriev I.V."/>
            <person name="Hibbett D.S."/>
            <person name="Martin F."/>
        </authorList>
    </citation>
    <scope>NUCLEOTIDE SEQUENCE [LARGE SCALE GENOMIC DNA]</scope>
    <source>
        <strain evidence="1 2">SS14</strain>
    </source>
</reference>
<evidence type="ECO:0000313" key="2">
    <source>
        <dbReference type="Proteomes" id="UP000054279"/>
    </source>
</evidence>
<proteinExistence type="predicted"/>
<name>A0A0C9UVK7_SPHS4</name>
<dbReference type="OrthoDB" id="3249214at2759"/>
<sequence>MPLPPPEILDLISSFIDIPSELLSLASTCKILYDVIVPYHLQYRYIRCDAVRRPELWHTFSCKPHLAARIRCLELVEVGTRREASSVLLPKTLLISREEGNPSQFGLGDLRNVDFVSSMQNLLQVLPLMSNLRRFCWSIRRSSDCSQQLSIFEAVQYCCKQLEDFQIVIEKGNQRQPPQRLDLSGIKVRSLIY</sequence>
<protein>
    <recommendedName>
        <fullName evidence="3">F-box domain-containing protein</fullName>
    </recommendedName>
</protein>